<dbReference type="CDD" id="cd04301">
    <property type="entry name" value="NAT_SF"/>
    <property type="match status" value="1"/>
</dbReference>
<sequence length="218" mass="25605">MPQLKLEEVEIVRIDERYSRQARSLLFHSYIEEPTYRYLFDADQPGYKQRIRATLRELIRLHMDRGELMFGAIHKSEERLLGVAFCSDLELKTDISGQLLWRLKMILTAGLEGTKRFLRYFAEVQRSLPAKNHRMVSLIGVHPDFQKQGIGKMLLEAIHQVADQDQNSIGLFIDTGNNRYLEFYQSLDYRVFTELQLDQLQEFVLFRPNPNYIDTSAS</sequence>
<dbReference type="Pfam" id="PF13508">
    <property type="entry name" value="Acetyltransf_7"/>
    <property type="match status" value="1"/>
</dbReference>
<evidence type="ECO:0000313" key="2">
    <source>
        <dbReference type="EMBL" id="TCS42534.1"/>
    </source>
</evidence>
<dbReference type="SUPFAM" id="SSF55729">
    <property type="entry name" value="Acyl-CoA N-acyltransferases (Nat)"/>
    <property type="match status" value="1"/>
</dbReference>
<dbReference type="PROSITE" id="PS51186">
    <property type="entry name" value="GNAT"/>
    <property type="match status" value="1"/>
</dbReference>
<dbReference type="Gene3D" id="3.40.630.30">
    <property type="match status" value="1"/>
</dbReference>
<dbReference type="EMBL" id="SLZR01000003">
    <property type="protein sequence ID" value="TCS42534.1"/>
    <property type="molecule type" value="Genomic_DNA"/>
</dbReference>
<dbReference type="Proteomes" id="UP000295793">
    <property type="component" value="Unassembled WGS sequence"/>
</dbReference>
<gene>
    <name evidence="2" type="ORF">BCF53_103195</name>
</gene>
<proteinExistence type="predicted"/>
<dbReference type="GO" id="GO:0016747">
    <property type="term" value="F:acyltransferase activity, transferring groups other than amino-acyl groups"/>
    <property type="evidence" value="ECO:0007669"/>
    <property type="project" value="InterPro"/>
</dbReference>
<keyword evidence="2" id="KW-0808">Transferase</keyword>
<dbReference type="OrthoDB" id="6195612at2"/>
<protein>
    <submittedName>
        <fullName evidence="2">Acetyltransferase (GNAT) family protein</fullName>
    </submittedName>
</protein>
<evidence type="ECO:0000313" key="3">
    <source>
        <dbReference type="Proteomes" id="UP000295793"/>
    </source>
</evidence>
<organism evidence="2 3">
    <name type="scientific">Reinekea marinisedimentorum</name>
    <dbReference type="NCBI Taxonomy" id="230495"/>
    <lineage>
        <taxon>Bacteria</taxon>
        <taxon>Pseudomonadati</taxon>
        <taxon>Pseudomonadota</taxon>
        <taxon>Gammaproteobacteria</taxon>
        <taxon>Oceanospirillales</taxon>
        <taxon>Saccharospirillaceae</taxon>
        <taxon>Reinekea</taxon>
    </lineage>
</organism>
<feature type="domain" description="N-acetyltransferase" evidence="1">
    <location>
        <begin position="34"/>
        <end position="210"/>
    </location>
</feature>
<comment type="caution">
    <text evidence="2">The sequence shown here is derived from an EMBL/GenBank/DDBJ whole genome shotgun (WGS) entry which is preliminary data.</text>
</comment>
<keyword evidence="3" id="KW-1185">Reference proteome</keyword>
<dbReference type="InterPro" id="IPR000182">
    <property type="entry name" value="GNAT_dom"/>
</dbReference>
<dbReference type="RefSeq" id="WP_132700449.1">
    <property type="nucleotide sequence ID" value="NZ_SLZR01000003.1"/>
</dbReference>
<evidence type="ECO:0000259" key="1">
    <source>
        <dbReference type="PROSITE" id="PS51186"/>
    </source>
</evidence>
<dbReference type="InterPro" id="IPR016181">
    <property type="entry name" value="Acyl_CoA_acyltransferase"/>
</dbReference>
<accession>A0A4R3I8R8</accession>
<reference evidence="2 3" key="1">
    <citation type="submission" date="2019-03" db="EMBL/GenBank/DDBJ databases">
        <title>Genomic Encyclopedia of Archaeal and Bacterial Type Strains, Phase II (KMG-II): from individual species to whole genera.</title>
        <authorList>
            <person name="Goeker M."/>
        </authorList>
    </citation>
    <scope>NUCLEOTIDE SEQUENCE [LARGE SCALE GENOMIC DNA]</scope>
    <source>
        <strain evidence="2 3">DSM 15388</strain>
    </source>
</reference>
<name>A0A4R3I8R8_9GAMM</name>
<dbReference type="AlphaFoldDB" id="A0A4R3I8R8"/>